<dbReference type="InterPro" id="IPR029398">
    <property type="entry name" value="PolB_thumb"/>
</dbReference>
<dbReference type="SUPFAM" id="SSF81585">
    <property type="entry name" value="PsbU/PolX domain-like"/>
    <property type="match status" value="1"/>
</dbReference>
<dbReference type="PRINTS" id="PR00869">
    <property type="entry name" value="DNAPOLX"/>
</dbReference>
<evidence type="ECO:0000256" key="10">
    <source>
        <dbReference type="ARBA" id="ARBA00022705"/>
    </source>
</evidence>
<evidence type="ECO:0000256" key="19">
    <source>
        <dbReference type="ARBA" id="ARBA00023239"/>
    </source>
</evidence>
<evidence type="ECO:0000259" key="28">
    <source>
        <dbReference type="SMART" id="SM00483"/>
    </source>
</evidence>
<keyword evidence="15 26" id="KW-0239">DNA-directed DNA polymerase</keyword>
<dbReference type="GO" id="GO:0140078">
    <property type="term" value="F:class I DNA-(apurinic or apyrimidinic site) endonuclease activity"/>
    <property type="evidence" value="ECO:0007669"/>
    <property type="project" value="UniProtKB-EC"/>
</dbReference>
<proteinExistence type="inferred from homology"/>
<reference evidence="29" key="1">
    <citation type="submission" date="2021-12" db="EMBL/GenBank/DDBJ databases">
        <authorList>
            <person name="King R."/>
        </authorList>
    </citation>
    <scope>NUCLEOTIDE SEQUENCE</scope>
</reference>
<dbReference type="InterPro" id="IPR003583">
    <property type="entry name" value="Hlx-hairpin-Hlx_DNA-bd_motif"/>
</dbReference>
<dbReference type="AlphaFoldDB" id="A0A9N9QY19"/>
<dbReference type="GO" id="GO:0005737">
    <property type="term" value="C:cytoplasm"/>
    <property type="evidence" value="ECO:0007669"/>
    <property type="project" value="UniProtKB-SubCell"/>
</dbReference>
<dbReference type="GO" id="GO:0006303">
    <property type="term" value="P:double-strand break repair via nonhomologous end joining"/>
    <property type="evidence" value="ECO:0007669"/>
    <property type="project" value="TreeGrafter"/>
</dbReference>
<keyword evidence="12 26" id="KW-0227">DNA damage</keyword>
<evidence type="ECO:0000313" key="30">
    <source>
        <dbReference type="Proteomes" id="UP001153714"/>
    </source>
</evidence>
<dbReference type="EC" id="2.7.7.7" evidence="26"/>
<keyword evidence="16" id="KW-0915">Sodium</keyword>
<reference evidence="29" key="2">
    <citation type="submission" date="2022-10" db="EMBL/GenBank/DDBJ databases">
        <authorList>
            <consortium name="ENA_rothamsted_submissions"/>
            <consortium name="culmorum"/>
            <person name="King R."/>
        </authorList>
    </citation>
    <scope>NUCLEOTIDE SEQUENCE</scope>
</reference>
<feature type="active site" description="Nucleophile; Schiff-base intermediate with DNA; for 5'-dRP lyase activity" evidence="25">
    <location>
        <position position="74"/>
    </location>
</feature>
<comment type="catalytic activity">
    <reaction evidence="22">
        <text>a 5'-end 2'-deoxyribose-2'-deoxyribonucleotide-DNA = (2E,4S)-4-hydroxypenten-2-al-5-phosphate + a 5'-end 5'-phospho-2'-deoxyribonucleoside-DNA + H(+)</text>
        <dbReference type="Rhea" id="RHEA:76255"/>
        <dbReference type="Rhea" id="RHEA-COMP:13180"/>
        <dbReference type="Rhea" id="RHEA-COMP:18657"/>
        <dbReference type="ChEBI" id="CHEBI:15378"/>
        <dbReference type="ChEBI" id="CHEBI:136412"/>
        <dbReference type="ChEBI" id="CHEBI:195194"/>
        <dbReference type="ChEBI" id="CHEBI:195195"/>
    </reaction>
</comment>
<evidence type="ECO:0000256" key="8">
    <source>
        <dbReference type="ARBA" id="ARBA00022679"/>
    </source>
</evidence>
<dbReference type="EMBL" id="OU893345">
    <property type="protein sequence ID" value="CAG9785698.1"/>
    <property type="molecule type" value="Genomic_DNA"/>
</dbReference>
<dbReference type="InterPro" id="IPR022312">
    <property type="entry name" value="DNA_pol_X"/>
</dbReference>
<keyword evidence="9 26" id="KW-0548">Nucleotidyltransferase</keyword>
<evidence type="ECO:0000256" key="22">
    <source>
        <dbReference type="ARBA" id="ARBA00044678"/>
    </source>
</evidence>
<organism evidence="29 30">
    <name type="scientific">Diatraea saccharalis</name>
    <name type="common">sugarcane borer</name>
    <dbReference type="NCBI Taxonomy" id="40085"/>
    <lineage>
        <taxon>Eukaryota</taxon>
        <taxon>Metazoa</taxon>
        <taxon>Ecdysozoa</taxon>
        <taxon>Arthropoda</taxon>
        <taxon>Hexapoda</taxon>
        <taxon>Insecta</taxon>
        <taxon>Pterygota</taxon>
        <taxon>Neoptera</taxon>
        <taxon>Endopterygota</taxon>
        <taxon>Lepidoptera</taxon>
        <taxon>Glossata</taxon>
        <taxon>Ditrysia</taxon>
        <taxon>Pyraloidea</taxon>
        <taxon>Crambidae</taxon>
        <taxon>Crambinae</taxon>
        <taxon>Diatraea</taxon>
    </lineage>
</organism>
<keyword evidence="7" id="KW-0237">DNA synthesis</keyword>
<feature type="domain" description="DNA-directed DNA polymerase X" evidence="28">
    <location>
        <begin position="12"/>
        <end position="333"/>
    </location>
</feature>
<keyword evidence="8 26" id="KW-0808">Transferase</keyword>
<evidence type="ECO:0000256" key="17">
    <source>
        <dbReference type="ARBA" id="ARBA00023125"/>
    </source>
</evidence>
<evidence type="ECO:0000256" key="18">
    <source>
        <dbReference type="ARBA" id="ARBA00023204"/>
    </source>
</evidence>
<evidence type="ECO:0000256" key="11">
    <source>
        <dbReference type="ARBA" id="ARBA00022723"/>
    </source>
</evidence>
<comment type="function">
    <text evidence="26">DNA polymerase that functions in several pathways of DNA repair. Involved in base excision repair (BER) responsible for repair of lesions that give rise to abasic (AP) sites in DNA. Also contributes to DNA double-strand break repair by non-homologous end joining and homologous recombination. Has both template-dependent and template-independent (terminal transferase) DNA polymerase activities. Has also a 5'-deoxyribose-5-phosphate lyase (dRP lyase) activity.</text>
</comment>
<dbReference type="Pfam" id="PF14791">
    <property type="entry name" value="DNA_pol_B_thumb"/>
    <property type="match status" value="1"/>
</dbReference>
<dbReference type="Proteomes" id="UP001153714">
    <property type="component" value="Chromosome 14"/>
</dbReference>
<dbReference type="InterPro" id="IPR002008">
    <property type="entry name" value="DNA_pol_X_beta-like"/>
</dbReference>
<dbReference type="InterPro" id="IPR043519">
    <property type="entry name" value="NT_sf"/>
</dbReference>
<evidence type="ECO:0000256" key="6">
    <source>
        <dbReference type="ARBA" id="ARBA00022490"/>
    </source>
</evidence>
<dbReference type="PANTHER" id="PTHR11276:SF42">
    <property type="entry name" value="DNA POLYMERASE BETA"/>
    <property type="match status" value="1"/>
</dbReference>
<dbReference type="GO" id="GO:0006284">
    <property type="term" value="P:base-excision repair"/>
    <property type="evidence" value="ECO:0007669"/>
    <property type="project" value="TreeGrafter"/>
</dbReference>
<keyword evidence="11" id="KW-0479">Metal-binding</keyword>
<dbReference type="InterPro" id="IPR019843">
    <property type="entry name" value="DNA_pol-X_BS"/>
</dbReference>
<dbReference type="Gene3D" id="1.10.150.110">
    <property type="entry name" value="DNA polymerase beta, N-terminal domain-like"/>
    <property type="match status" value="1"/>
</dbReference>
<comment type="subcellular location">
    <subcellularLocation>
        <location evidence="3">Cytoplasm</location>
    </subcellularLocation>
    <subcellularLocation>
        <location evidence="2 26">Nucleus</location>
    </subcellularLocation>
</comment>
<dbReference type="GO" id="GO:0003677">
    <property type="term" value="F:DNA binding"/>
    <property type="evidence" value="ECO:0007669"/>
    <property type="project" value="UniProtKB-UniRule"/>
</dbReference>
<comment type="catalytic activity">
    <reaction evidence="21">
        <text>2'-deoxyribonucleotide-(2'-deoxyribose 5'-phosphate)-2'-deoxyribonucleotide-DNA = a 3'-end 2'-deoxyribonucleotide-(2,3-dehydro-2,3-deoxyribose 5'-phosphate)-DNA + a 5'-end 5'-phospho-2'-deoxyribonucleoside-DNA + H(+)</text>
        <dbReference type="Rhea" id="RHEA:66592"/>
        <dbReference type="Rhea" id="RHEA-COMP:13180"/>
        <dbReference type="Rhea" id="RHEA-COMP:16897"/>
        <dbReference type="Rhea" id="RHEA-COMP:17067"/>
        <dbReference type="ChEBI" id="CHEBI:15378"/>
        <dbReference type="ChEBI" id="CHEBI:136412"/>
        <dbReference type="ChEBI" id="CHEBI:157695"/>
        <dbReference type="ChEBI" id="CHEBI:167181"/>
        <dbReference type="EC" id="4.2.99.18"/>
    </reaction>
</comment>
<keyword evidence="17" id="KW-0238">DNA-binding</keyword>
<dbReference type="Gene3D" id="3.30.460.10">
    <property type="entry name" value="Beta Polymerase, domain 2"/>
    <property type="match status" value="1"/>
</dbReference>
<dbReference type="GO" id="GO:0005634">
    <property type="term" value="C:nucleus"/>
    <property type="evidence" value="ECO:0007669"/>
    <property type="project" value="UniProtKB-SubCell"/>
</dbReference>
<evidence type="ECO:0000256" key="15">
    <source>
        <dbReference type="ARBA" id="ARBA00022932"/>
    </source>
</evidence>
<evidence type="ECO:0000256" key="2">
    <source>
        <dbReference type="ARBA" id="ARBA00004123"/>
    </source>
</evidence>
<dbReference type="SUPFAM" id="SSF81301">
    <property type="entry name" value="Nucleotidyltransferase"/>
    <property type="match status" value="1"/>
</dbReference>
<evidence type="ECO:0000256" key="23">
    <source>
        <dbReference type="ARBA" id="ARBA00045548"/>
    </source>
</evidence>
<keyword evidence="14" id="KW-0832">Ubl conjugation</keyword>
<dbReference type="Pfam" id="PF14792">
    <property type="entry name" value="DNA_pol_B_palm"/>
    <property type="match status" value="1"/>
</dbReference>
<evidence type="ECO:0000256" key="20">
    <source>
        <dbReference type="ARBA" id="ARBA00023242"/>
    </source>
</evidence>
<evidence type="ECO:0000256" key="7">
    <source>
        <dbReference type="ARBA" id="ARBA00022634"/>
    </source>
</evidence>
<protein>
    <recommendedName>
        <fullName evidence="26">DNA polymerase</fullName>
        <ecNumber evidence="26">2.7.7.7</ecNumber>
    </recommendedName>
</protein>
<dbReference type="FunFam" id="3.30.210.10:FF:000002">
    <property type="entry name" value="DNA polymerase"/>
    <property type="match status" value="1"/>
</dbReference>
<dbReference type="OrthoDB" id="205514at2759"/>
<dbReference type="SMART" id="SM00278">
    <property type="entry name" value="HhH1"/>
    <property type="match status" value="2"/>
</dbReference>
<dbReference type="InterPro" id="IPR018944">
    <property type="entry name" value="DNA_pol_lambd_fingers_domain"/>
</dbReference>
<evidence type="ECO:0000256" key="24">
    <source>
        <dbReference type="ARBA" id="ARBA00049244"/>
    </source>
</evidence>
<accession>A0A9N9QY19</accession>
<dbReference type="PROSITE" id="PS00522">
    <property type="entry name" value="DNA_POLYMERASE_X"/>
    <property type="match status" value="1"/>
</dbReference>
<comment type="catalytic activity">
    <reaction evidence="24 26">
        <text>DNA(n) + a 2'-deoxyribonucleoside 5'-triphosphate = DNA(n+1) + diphosphate</text>
        <dbReference type="Rhea" id="RHEA:22508"/>
        <dbReference type="Rhea" id="RHEA-COMP:17339"/>
        <dbReference type="Rhea" id="RHEA-COMP:17340"/>
        <dbReference type="ChEBI" id="CHEBI:33019"/>
        <dbReference type="ChEBI" id="CHEBI:61560"/>
        <dbReference type="ChEBI" id="CHEBI:173112"/>
        <dbReference type="EC" id="2.7.7.7"/>
    </reaction>
</comment>
<dbReference type="FunFam" id="1.10.150.20:FF:000026">
    <property type="entry name" value="DNA polymerase beta"/>
    <property type="match status" value="1"/>
</dbReference>
<evidence type="ECO:0000256" key="12">
    <source>
        <dbReference type="ARBA" id="ARBA00022763"/>
    </source>
</evidence>
<evidence type="ECO:0000256" key="21">
    <source>
        <dbReference type="ARBA" id="ARBA00044632"/>
    </source>
</evidence>
<evidence type="ECO:0000256" key="4">
    <source>
        <dbReference type="ARBA" id="ARBA00008323"/>
    </source>
</evidence>
<dbReference type="Pfam" id="PF10391">
    <property type="entry name" value="DNA_pol_lambd_f"/>
    <property type="match status" value="1"/>
</dbReference>
<evidence type="ECO:0000256" key="13">
    <source>
        <dbReference type="ARBA" id="ARBA00022842"/>
    </source>
</evidence>
<dbReference type="Gene3D" id="3.30.210.10">
    <property type="entry name" value="DNA polymerase, thumb domain"/>
    <property type="match status" value="1"/>
</dbReference>
<evidence type="ECO:0000256" key="25">
    <source>
        <dbReference type="PIRSR" id="PIRSR622312-50"/>
    </source>
</evidence>
<evidence type="ECO:0000256" key="3">
    <source>
        <dbReference type="ARBA" id="ARBA00004496"/>
    </source>
</evidence>
<dbReference type="InterPro" id="IPR037160">
    <property type="entry name" value="DNA_Pol_thumb_sf"/>
</dbReference>
<dbReference type="InterPro" id="IPR028207">
    <property type="entry name" value="DNA_pol_B_palm_palm"/>
</dbReference>
<dbReference type="GO" id="GO:0003887">
    <property type="term" value="F:DNA-directed DNA polymerase activity"/>
    <property type="evidence" value="ECO:0007669"/>
    <property type="project" value="UniProtKB-UniRule"/>
</dbReference>
<evidence type="ECO:0000256" key="5">
    <source>
        <dbReference type="ARBA" id="ARBA00022481"/>
    </source>
</evidence>
<keyword evidence="18 26" id="KW-0234">DNA repair</keyword>
<keyword evidence="19" id="KW-0456">Lyase</keyword>
<dbReference type="SUPFAM" id="SSF47802">
    <property type="entry name" value="DNA polymerase beta, N-terminal domain-like"/>
    <property type="match status" value="1"/>
</dbReference>
<feature type="domain" description="Helix-hairpin-helix DNA-binding motif class 1" evidence="27">
    <location>
        <begin position="59"/>
        <end position="78"/>
    </location>
</feature>
<dbReference type="FunFam" id="1.10.150.110:FF:000002">
    <property type="entry name" value="DNA polymerase beta"/>
    <property type="match status" value="1"/>
</dbReference>
<dbReference type="SMART" id="SM00483">
    <property type="entry name" value="POLXc"/>
    <property type="match status" value="1"/>
</dbReference>
<keyword evidence="6" id="KW-0963">Cytoplasm</keyword>
<keyword evidence="13" id="KW-0460">Magnesium</keyword>
<keyword evidence="30" id="KW-1185">Reference proteome</keyword>
<dbReference type="CDD" id="cd00141">
    <property type="entry name" value="NT_POLXc"/>
    <property type="match status" value="1"/>
</dbReference>
<dbReference type="InterPro" id="IPR010996">
    <property type="entry name" value="HHH_MUS81"/>
</dbReference>
<evidence type="ECO:0000256" key="26">
    <source>
        <dbReference type="RuleBase" id="RU366014"/>
    </source>
</evidence>
<evidence type="ECO:0000259" key="27">
    <source>
        <dbReference type="SMART" id="SM00278"/>
    </source>
</evidence>
<dbReference type="InterPro" id="IPR002054">
    <property type="entry name" value="DNA-dir_DNA_pol_X"/>
</dbReference>
<evidence type="ECO:0000256" key="16">
    <source>
        <dbReference type="ARBA" id="ARBA00023053"/>
    </source>
</evidence>
<dbReference type="Gene3D" id="1.10.150.20">
    <property type="entry name" value="5' to 3' exonuclease, C-terminal subdomain"/>
    <property type="match status" value="1"/>
</dbReference>
<comment type="cofactor">
    <cofactor evidence="1">
        <name>Mg(2+)</name>
        <dbReference type="ChEBI" id="CHEBI:18420"/>
    </cofactor>
</comment>
<comment type="similarity">
    <text evidence="4 26">Belongs to the DNA polymerase type-X family.</text>
</comment>
<keyword evidence="10" id="KW-0235">DNA replication</keyword>
<evidence type="ECO:0000256" key="14">
    <source>
        <dbReference type="ARBA" id="ARBA00022843"/>
    </source>
</evidence>
<gene>
    <name evidence="29" type="ORF">DIATSA_LOCUS3712</name>
</gene>
<comment type="function">
    <text evidence="23">Repair polymerase that plays a key role in base-excision repair. During this process, the damaged base is excised by specific DNA glycosylases, the DNA backbone is nicked at the abasic site by an apurinic/apyrimidic (AP) endonuclease, and POLB removes 5'-deoxyribose-phosphate from the preincised AP site acting as a 5'-deoxyribose-phosphate lyase (5'-dRP lyase); through its DNA polymerase activity, it adds one nucleotide to the 3' end of the arising single-nucleotide gap. Conducts 'gap-filling' DNA synthesis in a stepwise distributive fashion rather than in a processive fashion as for other DNA polymerases. It is also able to cleave sugar-phosphate bonds 3' to an intact AP site, acting as an AP lyase.</text>
</comment>
<dbReference type="PRINTS" id="PR00870">
    <property type="entry name" value="DNAPOLXBETA"/>
</dbReference>
<name>A0A9N9QY19_9NEOP</name>
<evidence type="ECO:0000313" key="29">
    <source>
        <dbReference type="EMBL" id="CAG9785698.1"/>
    </source>
</evidence>
<dbReference type="PANTHER" id="PTHR11276">
    <property type="entry name" value="DNA POLYMERASE TYPE-X FAMILY MEMBER"/>
    <property type="match status" value="1"/>
</dbReference>
<keyword evidence="20 26" id="KW-0539">Nucleus</keyword>
<dbReference type="GO" id="GO:0046872">
    <property type="term" value="F:metal ion binding"/>
    <property type="evidence" value="ECO:0007669"/>
    <property type="project" value="UniProtKB-UniRule"/>
</dbReference>
<sequence length="334" mass="38321">MSKRKNPSESDNINVDFCDFLMELAEYEKNVSRNIHKYNAYRKAASVLALHYKRIESGDEAKKLNGIGDKIAKKIDEYIHTGKLRKLENIHKDSDAQAINLLTRVSGIGPVKAAELVRNSIKTIEDLKKNKDKLNHHQLIGLKYFEDFEKKIPRTEIIRIEKQIKDMVNKLDPEFNVTVCGSYRRGKSESGDIDVLMTHPSLNAYEMKKKHREKLLQNIVDTLSKGLVTDVISIGDTKFMGVCRLSEELPARRLDIRLIPNDQYYCAVLYFTGSDVFNKTMRTHALEKGFTLNEYSLRPIGSTGVPGEPVPISSEEDIFDYIDYPYKTPQERNM</sequence>
<evidence type="ECO:0000256" key="9">
    <source>
        <dbReference type="ARBA" id="ARBA00022695"/>
    </source>
</evidence>
<evidence type="ECO:0000256" key="1">
    <source>
        <dbReference type="ARBA" id="ARBA00001946"/>
    </source>
</evidence>
<dbReference type="Pfam" id="PF14716">
    <property type="entry name" value="HHH_8"/>
    <property type="match status" value="1"/>
</dbReference>
<feature type="domain" description="Helix-hairpin-helix DNA-binding motif class 1" evidence="27">
    <location>
        <begin position="100"/>
        <end position="119"/>
    </location>
</feature>
<keyword evidence="5" id="KW-0488">Methylation</keyword>
<dbReference type="InterPro" id="IPR027421">
    <property type="entry name" value="DNA_pol_lamdba_lyase_dom_sf"/>
</dbReference>